<dbReference type="OrthoDB" id="4033519at2759"/>
<dbReference type="GO" id="GO:2001125">
    <property type="term" value="P:negative regulation of translational frameshifting"/>
    <property type="evidence" value="ECO:0007669"/>
    <property type="project" value="EnsemblFungi"/>
</dbReference>
<dbReference type="OMA" id="NLHWIGA"/>
<dbReference type="RefSeq" id="XP_003670360.1">
    <property type="nucleotide sequence ID" value="XM_003670312.1"/>
</dbReference>
<dbReference type="EMBL" id="HE580271">
    <property type="protein sequence ID" value="CCD25117.1"/>
    <property type="molecule type" value="Genomic_DNA"/>
</dbReference>
<organism evidence="1 2">
    <name type="scientific">Naumovozyma dairenensis (strain ATCC 10597 / BCRC 20456 / CBS 421 / NBRC 0211 / NRRL Y-12639)</name>
    <name type="common">Saccharomyces dairenensis</name>
    <dbReference type="NCBI Taxonomy" id="1071378"/>
    <lineage>
        <taxon>Eukaryota</taxon>
        <taxon>Fungi</taxon>
        <taxon>Dikarya</taxon>
        <taxon>Ascomycota</taxon>
        <taxon>Saccharomycotina</taxon>
        <taxon>Saccharomycetes</taxon>
        <taxon>Saccharomycetales</taxon>
        <taxon>Saccharomycetaceae</taxon>
        <taxon>Naumovozyma</taxon>
    </lineage>
</organism>
<dbReference type="KEGG" id="ndi:NDAI_0E03000"/>
<dbReference type="GO" id="GO:0061136">
    <property type="term" value="P:regulation of proteasomal protein catabolic process"/>
    <property type="evidence" value="ECO:0007669"/>
    <property type="project" value="EnsemblFungi"/>
</dbReference>
<evidence type="ECO:0000313" key="1">
    <source>
        <dbReference type="EMBL" id="CCD25117.1"/>
    </source>
</evidence>
<dbReference type="AlphaFoldDB" id="G0WBJ7"/>
<name>G0WBJ7_NAUDC</name>
<accession>G0WBJ7</accession>
<dbReference type="HOGENOM" id="CLU_087076_0_0_1"/>
<keyword evidence="2" id="KW-1185">Reference proteome</keyword>
<dbReference type="GO" id="GO:0008073">
    <property type="term" value="F:ornithine decarboxylase inhibitor activity"/>
    <property type="evidence" value="ECO:0007669"/>
    <property type="project" value="EnsemblFungi"/>
</dbReference>
<dbReference type="eggNOG" id="ENOG502RZPH">
    <property type="taxonomic scope" value="Eukaryota"/>
</dbReference>
<dbReference type="GeneID" id="11498695"/>
<evidence type="ECO:0008006" key="3">
    <source>
        <dbReference type="Google" id="ProtNLM"/>
    </source>
</evidence>
<evidence type="ECO:0000313" key="2">
    <source>
        <dbReference type="Proteomes" id="UP000000689"/>
    </source>
</evidence>
<sequence length="295" mass="34227">MNQSTKKQNLLQKKQDSIFKTLGGQNNLNEKLSNPSISAISLSFPIKNLIKRKQKNHTLNTPTSTSINPNIYTYSLTPNGYKDWSADISRENSDPSNTEADTDKLIELYWDIILLTESQFLYDISHLKKFQNHLVNLMNSKLNQSYKKNTIQDTNNNQGSIWRCLNDNYMIVYLPLIFNDLLWCKFNSVYLNIIIPDFPTSSTINTKDWLLSLLELTSSLDLQYLRLFLRRNTNGNTNLITTLLRNLNWIGGKIIPNENRNNLSFDNDELTMSDKSSFNELMRGDENFIILEFEC</sequence>
<proteinExistence type="predicted"/>
<dbReference type="Proteomes" id="UP000000689">
    <property type="component" value="Chromosome 5"/>
</dbReference>
<gene>
    <name evidence="1" type="primary">NDAI0E03000</name>
    <name evidence="1" type="ordered locus">NDAI_0E03000</name>
</gene>
<protein>
    <recommendedName>
        <fullName evidence="3">Ornithine decarboxylase antizyme</fullName>
    </recommendedName>
</protein>
<reference evidence="1 2" key="1">
    <citation type="journal article" date="2011" name="Proc. Natl. Acad. Sci. U.S.A.">
        <title>Evolutionary erosion of yeast sex chromosomes by mating-type switching accidents.</title>
        <authorList>
            <person name="Gordon J.L."/>
            <person name="Armisen D."/>
            <person name="Proux-Wera E."/>
            <person name="Oheigeartaigh S.S."/>
            <person name="Byrne K.P."/>
            <person name="Wolfe K.H."/>
        </authorList>
    </citation>
    <scope>NUCLEOTIDE SEQUENCE [LARGE SCALE GENOMIC DNA]</scope>
    <source>
        <strain evidence="2">ATCC 10597 / BCRC 20456 / CBS 421 / NBRC 0211 / NRRL Y-12639</strain>
    </source>
</reference>